<reference evidence="1" key="1">
    <citation type="submission" date="2018-02" db="EMBL/GenBank/DDBJ databases">
        <title>Rhizophora mucronata_Transcriptome.</title>
        <authorList>
            <person name="Meera S.P."/>
            <person name="Sreeshan A."/>
            <person name="Augustine A."/>
        </authorList>
    </citation>
    <scope>NUCLEOTIDE SEQUENCE</scope>
    <source>
        <tissue evidence="1">Leaf</tissue>
    </source>
</reference>
<accession>A0A2P2R4F6</accession>
<organism evidence="1">
    <name type="scientific">Rhizophora mucronata</name>
    <name type="common">Asiatic mangrove</name>
    <dbReference type="NCBI Taxonomy" id="61149"/>
    <lineage>
        <taxon>Eukaryota</taxon>
        <taxon>Viridiplantae</taxon>
        <taxon>Streptophyta</taxon>
        <taxon>Embryophyta</taxon>
        <taxon>Tracheophyta</taxon>
        <taxon>Spermatophyta</taxon>
        <taxon>Magnoliopsida</taxon>
        <taxon>eudicotyledons</taxon>
        <taxon>Gunneridae</taxon>
        <taxon>Pentapetalae</taxon>
        <taxon>rosids</taxon>
        <taxon>fabids</taxon>
        <taxon>Malpighiales</taxon>
        <taxon>Rhizophoraceae</taxon>
        <taxon>Rhizophora</taxon>
    </lineage>
</organism>
<evidence type="ECO:0000313" key="1">
    <source>
        <dbReference type="EMBL" id="MBX74149.1"/>
    </source>
</evidence>
<sequence>MIEKQPKKNTV</sequence>
<dbReference type="EMBL" id="GGEC01093665">
    <property type="protein sequence ID" value="MBX74149.1"/>
    <property type="molecule type" value="Transcribed_RNA"/>
</dbReference>
<proteinExistence type="predicted"/>
<name>A0A2P2R4F6_RHIMU</name>
<protein>
    <submittedName>
        <fullName evidence="1">Uncharacterized protein</fullName>
    </submittedName>
</protein>